<feature type="active site" evidence="5">
    <location>
        <position position="423"/>
    </location>
</feature>
<dbReference type="PANTHER" id="PTHR10629">
    <property type="entry name" value="CYTOSINE-SPECIFIC METHYLTRANSFERASE"/>
    <property type="match status" value="1"/>
</dbReference>
<dbReference type="SUPFAM" id="SSF53335">
    <property type="entry name" value="S-adenosyl-L-methionine-dependent methyltransferases"/>
    <property type="match status" value="1"/>
</dbReference>
<evidence type="ECO:0000256" key="4">
    <source>
        <dbReference type="ARBA" id="ARBA00022691"/>
    </source>
</evidence>
<evidence type="ECO:0000256" key="1">
    <source>
        <dbReference type="ARBA" id="ARBA00011975"/>
    </source>
</evidence>
<keyword evidence="3 5" id="KW-0808">Transferase</keyword>
<evidence type="ECO:0000256" key="3">
    <source>
        <dbReference type="ARBA" id="ARBA00022679"/>
    </source>
</evidence>
<dbReference type="EC" id="2.1.1.37" evidence="1"/>
<keyword evidence="2 5" id="KW-0489">Methyltransferase</keyword>
<dbReference type="PROSITE" id="PS51679">
    <property type="entry name" value="SAM_MT_C5"/>
    <property type="match status" value="1"/>
</dbReference>
<organism evidence="7 8">
    <name type="scientific">Lophiostoma macrostomum CBS 122681</name>
    <dbReference type="NCBI Taxonomy" id="1314788"/>
    <lineage>
        <taxon>Eukaryota</taxon>
        <taxon>Fungi</taxon>
        <taxon>Dikarya</taxon>
        <taxon>Ascomycota</taxon>
        <taxon>Pezizomycotina</taxon>
        <taxon>Dothideomycetes</taxon>
        <taxon>Pleosporomycetidae</taxon>
        <taxon>Pleosporales</taxon>
        <taxon>Lophiostomataceae</taxon>
        <taxon>Lophiostoma</taxon>
    </lineage>
</organism>
<dbReference type="InterPro" id="IPR050390">
    <property type="entry name" value="C5-Methyltransferase"/>
</dbReference>
<dbReference type="Pfam" id="PF00145">
    <property type="entry name" value="DNA_methylase"/>
    <property type="match status" value="2"/>
</dbReference>
<dbReference type="EMBL" id="MU004344">
    <property type="protein sequence ID" value="KAF2655768.1"/>
    <property type="molecule type" value="Genomic_DNA"/>
</dbReference>
<dbReference type="GO" id="GO:0003677">
    <property type="term" value="F:DNA binding"/>
    <property type="evidence" value="ECO:0007669"/>
    <property type="project" value="TreeGrafter"/>
</dbReference>
<dbReference type="Proteomes" id="UP000799324">
    <property type="component" value="Unassembled WGS sequence"/>
</dbReference>
<dbReference type="GO" id="GO:0005634">
    <property type="term" value="C:nucleus"/>
    <property type="evidence" value="ECO:0007669"/>
    <property type="project" value="TreeGrafter"/>
</dbReference>
<feature type="region of interest" description="Disordered" evidence="6">
    <location>
        <begin position="713"/>
        <end position="763"/>
    </location>
</feature>
<feature type="compositionally biased region" description="Low complexity" evidence="6">
    <location>
        <begin position="288"/>
        <end position="297"/>
    </location>
</feature>
<feature type="compositionally biased region" description="Basic and acidic residues" evidence="6">
    <location>
        <begin position="303"/>
        <end position="314"/>
    </location>
</feature>
<dbReference type="AlphaFoldDB" id="A0A6A6TA48"/>
<evidence type="ECO:0000313" key="7">
    <source>
        <dbReference type="EMBL" id="KAF2655768.1"/>
    </source>
</evidence>
<keyword evidence="4 5" id="KW-0949">S-adenosyl-L-methionine</keyword>
<name>A0A6A6TA48_9PLEO</name>
<evidence type="ECO:0000256" key="6">
    <source>
        <dbReference type="SAM" id="MobiDB-lite"/>
    </source>
</evidence>
<evidence type="ECO:0000256" key="2">
    <source>
        <dbReference type="ARBA" id="ARBA00022603"/>
    </source>
</evidence>
<accession>A0A6A6TA48</accession>
<feature type="region of interest" description="Disordered" evidence="6">
    <location>
        <begin position="246"/>
        <end position="326"/>
    </location>
</feature>
<gene>
    <name evidence="7" type="ORF">K491DRAFT_778458</name>
</gene>
<sequence>MSLGNFSQPFLVDSDDEGEDDELIEILNGDDSDDSADLEEITPPPSLRGLGKSRRSPPIIKNRDVVLPEVSIASYCVQDGTLIQIKDTVELQDNAHQDDDGLHSGDFLRVTDIVINQETDEVKLRGYRLRLTKYLNGLLARKLNELVMVLHVTEGDRRDPFIQGQIEVAVNAVLRKRECLITSKPYNVVNCRHALDHSLFKALHKEELKRAIFHQGRLVCRWVNILVMQENGKNYNGTLRGIYRREVDDSSSTPQPTIATPSISRRGSSRGFIDDAEDNDDAIVWGDSSTKSNSTSPSKKRARSDSLEELGEFRRSRRTHRIPEPTKPATYTFGDCFCGAGGASTGASQAGLFRQWCLDFDQAAMQSYHQNHPRAEMFPMNAHDFPDSILSTRETINWSSLSPAVLKELNKLRVDILHLSPPCCYFSPVHTIPGQNDQANFEAMFTVGAIVKKIKPRVATLEQTYGLYSSKEHQKVFFCLMSDFNEAGYDVRYKIQDLAEFGLPQRRKRLLMIAARRGQPLPPFPKPTHGDASSGLKRFFSVYDALDPLRRMSPLAAPDPYHNPDDLKRIKKEPYEPRNKLLKGAITKNGGDSYHYSGTRKHTARELALFQSFPWDYQFCGPQTKAKEQIGNAFPPVMAAALYRSIAKTLEAYDRGFIEAEDDVCDVEQALALLDIEIPGSQDTPIDLMDPVKFPVPARFRYITRSPEASRATTPVKRRSVFGGGTDIEPEVARQPRKRVTSMADSRMGRRRSSSSSGGLEDLQLTTEERAWLAVENWGWGERE</sequence>
<dbReference type="Gene3D" id="3.40.50.150">
    <property type="entry name" value="Vaccinia Virus protein VP39"/>
    <property type="match status" value="1"/>
</dbReference>
<dbReference type="GO" id="GO:0044027">
    <property type="term" value="P:negative regulation of gene expression via chromosomal CpG island methylation"/>
    <property type="evidence" value="ECO:0007669"/>
    <property type="project" value="TreeGrafter"/>
</dbReference>
<keyword evidence="8" id="KW-1185">Reference proteome</keyword>
<dbReference type="OrthoDB" id="414133at2759"/>
<protein>
    <recommendedName>
        <fullName evidence="1">DNA (cytosine-5-)-methyltransferase</fullName>
        <ecNumber evidence="1">2.1.1.37</ecNumber>
    </recommendedName>
</protein>
<dbReference type="InterPro" id="IPR029063">
    <property type="entry name" value="SAM-dependent_MTases_sf"/>
</dbReference>
<comment type="similarity">
    <text evidence="5">Belongs to the class I-like SAM-binding methyltransferase superfamily. C5-methyltransferase family.</text>
</comment>
<dbReference type="PANTHER" id="PTHR10629:SF52">
    <property type="entry name" value="DNA (CYTOSINE-5)-METHYLTRANSFERASE 1"/>
    <property type="match status" value="1"/>
</dbReference>
<evidence type="ECO:0000256" key="5">
    <source>
        <dbReference type="PROSITE-ProRule" id="PRU01016"/>
    </source>
</evidence>
<dbReference type="GO" id="GO:0003886">
    <property type="term" value="F:DNA (cytosine-5-)-methyltransferase activity"/>
    <property type="evidence" value="ECO:0007669"/>
    <property type="project" value="UniProtKB-EC"/>
</dbReference>
<evidence type="ECO:0000313" key="8">
    <source>
        <dbReference type="Proteomes" id="UP000799324"/>
    </source>
</evidence>
<dbReference type="InterPro" id="IPR001525">
    <property type="entry name" value="C5_MeTfrase"/>
</dbReference>
<proteinExistence type="inferred from homology"/>
<dbReference type="Gene3D" id="3.90.120.10">
    <property type="entry name" value="DNA Methylase, subunit A, domain 2"/>
    <property type="match status" value="1"/>
</dbReference>
<dbReference type="PRINTS" id="PR00105">
    <property type="entry name" value="C5METTRFRASE"/>
</dbReference>
<feature type="region of interest" description="Disordered" evidence="6">
    <location>
        <begin position="1"/>
        <end position="55"/>
    </location>
</feature>
<feature type="compositionally biased region" description="Acidic residues" evidence="6">
    <location>
        <begin position="13"/>
        <end position="40"/>
    </location>
</feature>
<feature type="compositionally biased region" description="Polar residues" evidence="6">
    <location>
        <begin position="250"/>
        <end position="263"/>
    </location>
</feature>
<dbReference type="GO" id="GO:0032259">
    <property type="term" value="P:methylation"/>
    <property type="evidence" value="ECO:0007669"/>
    <property type="project" value="UniProtKB-KW"/>
</dbReference>
<reference evidence="7" key="1">
    <citation type="journal article" date="2020" name="Stud. Mycol.">
        <title>101 Dothideomycetes genomes: a test case for predicting lifestyles and emergence of pathogens.</title>
        <authorList>
            <person name="Haridas S."/>
            <person name="Albert R."/>
            <person name="Binder M."/>
            <person name="Bloem J."/>
            <person name="Labutti K."/>
            <person name="Salamov A."/>
            <person name="Andreopoulos B."/>
            <person name="Baker S."/>
            <person name="Barry K."/>
            <person name="Bills G."/>
            <person name="Bluhm B."/>
            <person name="Cannon C."/>
            <person name="Castanera R."/>
            <person name="Culley D."/>
            <person name="Daum C."/>
            <person name="Ezra D."/>
            <person name="Gonzalez J."/>
            <person name="Henrissat B."/>
            <person name="Kuo A."/>
            <person name="Liang C."/>
            <person name="Lipzen A."/>
            <person name="Lutzoni F."/>
            <person name="Magnuson J."/>
            <person name="Mondo S."/>
            <person name="Nolan M."/>
            <person name="Ohm R."/>
            <person name="Pangilinan J."/>
            <person name="Park H.-J."/>
            <person name="Ramirez L."/>
            <person name="Alfaro M."/>
            <person name="Sun H."/>
            <person name="Tritt A."/>
            <person name="Yoshinaga Y."/>
            <person name="Zwiers L.-H."/>
            <person name="Turgeon B."/>
            <person name="Goodwin S."/>
            <person name="Spatafora J."/>
            <person name="Crous P."/>
            <person name="Grigoriev I."/>
        </authorList>
    </citation>
    <scope>NUCLEOTIDE SEQUENCE</scope>
    <source>
        <strain evidence="7">CBS 122681</strain>
    </source>
</reference>